<accession>X6MFL4</accession>
<feature type="compositionally biased region" description="Low complexity" evidence="1">
    <location>
        <begin position="107"/>
        <end position="120"/>
    </location>
</feature>
<evidence type="ECO:0000256" key="1">
    <source>
        <dbReference type="SAM" id="MobiDB-lite"/>
    </source>
</evidence>
<proteinExistence type="predicted"/>
<dbReference type="AlphaFoldDB" id="X6MFL4"/>
<reference evidence="2 3" key="1">
    <citation type="journal article" date="2013" name="Curr. Biol.">
        <title>The Genome of the Foraminiferan Reticulomyxa filosa.</title>
        <authorList>
            <person name="Glockner G."/>
            <person name="Hulsmann N."/>
            <person name="Schleicher M."/>
            <person name="Noegel A.A."/>
            <person name="Eichinger L."/>
            <person name="Gallinger C."/>
            <person name="Pawlowski J."/>
            <person name="Sierra R."/>
            <person name="Euteneuer U."/>
            <person name="Pillet L."/>
            <person name="Moustafa A."/>
            <person name="Platzer M."/>
            <person name="Groth M."/>
            <person name="Szafranski K."/>
            <person name="Schliwa M."/>
        </authorList>
    </citation>
    <scope>NUCLEOTIDE SEQUENCE [LARGE SCALE GENOMIC DNA]</scope>
</reference>
<comment type="caution">
    <text evidence="2">The sequence shown here is derived from an EMBL/GenBank/DDBJ whole genome shotgun (WGS) entry which is preliminary data.</text>
</comment>
<keyword evidence="3" id="KW-1185">Reference proteome</keyword>
<organism evidence="2 3">
    <name type="scientific">Reticulomyxa filosa</name>
    <dbReference type="NCBI Taxonomy" id="46433"/>
    <lineage>
        <taxon>Eukaryota</taxon>
        <taxon>Sar</taxon>
        <taxon>Rhizaria</taxon>
        <taxon>Retaria</taxon>
        <taxon>Foraminifera</taxon>
        <taxon>Monothalamids</taxon>
        <taxon>Reticulomyxidae</taxon>
        <taxon>Reticulomyxa</taxon>
    </lineage>
</organism>
<feature type="region of interest" description="Disordered" evidence="1">
    <location>
        <begin position="89"/>
        <end position="122"/>
    </location>
</feature>
<evidence type="ECO:0000313" key="2">
    <source>
        <dbReference type="EMBL" id="ETO12803.1"/>
    </source>
</evidence>
<sequence>MYCRYADVCYVVYRAMIEREHEQYNKFCDELNRYQWVLEKKIGLPQETISLGEGKEDTDDWLVSLDSSEKMNELCDYIGQMYNKKDECNVEANEDEEMNTKRSEYSNNNNNNNNNDNNNNSGKVVFDARLVKDVRNPHDLTVEYQFKQ</sequence>
<dbReference type="Proteomes" id="UP000023152">
    <property type="component" value="Unassembled WGS sequence"/>
</dbReference>
<protein>
    <submittedName>
        <fullName evidence="2">Uncharacterized protein</fullName>
    </submittedName>
</protein>
<name>X6MFL4_RETFI</name>
<dbReference type="EMBL" id="ASPP01021058">
    <property type="protein sequence ID" value="ETO12803.1"/>
    <property type="molecule type" value="Genomic_DNA"/>
</dbReference>
<evidence type="ECO:0000313" key="3">
    <source>
        <dbReference type="Proteomes" id="UP000023152"/>
    </source>
</evidence>
<feature type="non-terminal residue" evidence="2">
    <location>
        <position position="148"/>
    </location>
</feature>
<gene>
    <name evidence="2" type="ORF">RFI_24572</name>
</gene>